<feature type="transmembrane region" description="Helical" evidence="1">
    <location>
        <begin position="38"/>
        <end position="60"/>
    </location>
</feature>
<feature type="transmembrane region" description="Helical" evidence="1">
    <location>
        <begin position="12"/>
        <end position="32"/>
    </location>
</feature>
<dbReference type="InterPro" id="IPR003744">
    <property type="entry name" value="YhhQ"/>
</dbReference>
<keyword evidence="1" id="KW-0812">Transmembrane</keyword>
<proteinExistence type="inferred from homology"/>
<gene>
    <name evidence="2" type="ORF">ACFOWX_01600</name>
</gene>
<protein>
    <recommendedName>
        <fullName evidence="1">Probable queuosine precursor transporter</fullName>
        <shortName evidence="1">Q precursor transporter</shortName>
    </recommendedName>
</protein>
<evidence type="ECO:0000313" key="3">
    <source>
        <dbReference type="Proteomes" id="UP001595887"/>
    </source>
</evidence>
<feature type="transmembrane region" description="Helical" evidence="1">
    <location>
        <begin position="72"/>
        <end position="93"/>
    </location>
</feature>
<evidence type="ECO:0000256" key="1">
    <source>
        <dbReference type="HAMAP-Rule" id="MF_02088"/>
    </source>
</evidence>
<dbReference type="PANTHER" id="PTHR34300:SF2">
    <property type="entry name" value="QUEUOSINE PRECURSOR TRANSPORTER-RELATED"/>
    <property type="match status" value="1"/>
</dbReference>
<comment type="function">
    <text evidence="1">Involved in the import of queuosine (Q) precursors, required for Q precursor salvage.</text>
</comment>
<dbReference type="PANTHER" id="PTHR34300">
    <property type="entry name" value="QUEUOSINE PRECURSOR TRANSPORTER-RELATED"/>
    <property type="match status" value="1"/>
</dbReference>
<keyword evidence="3" id="KW-1185">Reference proteome</keyword>
<feature type="transmembrane region" description="Helical" evidence="1">
    <location>
        <begin position="184"/>
        <end position="207"/>
    </location>
</feature>
<organism evidence="2 3">
    <name type="scientific">Sphingorhabdus arenilitoris</name>
    <dbReference type="NCBI Taxonomy" id="1490041"/>
    <lineage>
        <taxon>Bacteria</taxon>
        <taxon>Pseudomonadati</taxon>
        <taxon>Pseudomonadota</taxon>
        <taxon>Alphaproteobacteria</taxon>
        <taxon>Sphingomonadales</taxon>
        <taxon>Sphingomonadaceae</taxon>
        <taxon>Sphingorhabdus</taxon>
    </lineage>
</organism>
<sequence length="218" mass="23453">MTDNSPASRIPRSLFAFSVFYGGMVCLAGILANKQVAFFGLEVEAGIFAFILLVMLSSAVAELHGRAVANRLVAFGFAPLIFSIFLTLFVLILPAPANMPAEQAARLDAFNIMMWATPRIWAAGILAYGVGQFLNVYIFSKLTAATGKFVAVRGVIAGVLSQIVDTLIFITVSFYGVFPITDLLLGQMLAKVVLAVIIVPLMIVIFVKLGRWLDGDTA</sequence>
<dbReference type="Pfam" id="PF02592">
    <property type="entry name" value="Vut_1"/>
    <property type="match status" value="1"/>
</dbReference>
<reference evidence="3" key="1">
    <citation type="journal article" date="2019" name="Int. J. Syst. Evol. Microbiol.">
        <title>The Global Catalogue of Microorganisms (GCM) 10K type strain sequencing project: providing services to taxonomists for standard genome sequencing and annotation.</title>
        <authorList>
            <consortium name="The Broad Institute Genomics Platform"/>
            <consortium name="The Broad Institute Genome Sequencing Center for Infectious Disease"/>
            <person name="Wu L."/>
            <person name="Ma J."/>
        </authorList>
    </citation>
    <scope>NUCLEOTIDE SEQUENCE [LARGE SCALE GENOMIC DNA]</scope>
    <source>
        <strain evidence="3">CECT 8531</strain>
    </source>
</reference>
<dbReference type="EMBL" id="JBHSDH010000010">
    <property type="protein sequence ID" value="MFC4291102.1"/>
    <property type="molecule type" value="Genomic_DNA"/>
</dbReference>
<dbReference type="NCBIfam" id="TIGR00697">
    <property type="entry name" value="queuosine precursor transporter"/>
    <property type="match status" value="1"/>
</dbReference>
<dbReference type="Proteomes" id="UP001595887">
    <property type="component" value="Unassembled WGS sequence"/>
</dbReference>
<keyword evidence="1" id="KW-1133">Transmembrane helix</keyword>
<name>A0ABV8RCK3_9SPHN</name>
<comment type="similarity">
    <text evidence="1">Belongs to the vitamin uptake transporter (VUT/ECF) (TC 2.A.88) family. Q precursor transporter subfamily.</text>
</comment>
<evidence type="ECO:0000313" key="2">
    <source>
        <dbReference type="EMBL" id="MFC4291102.1"/>
    </source>
</evidence>
<feature type="transmembrane region" description="Helical" evidence="1">
    <location>
        <begin position="150"/>
        <end position="178"/>
    </location>
</feature>
<accession>A0ABV8RCK3</accession>
<comment type="subcellular location">
    <subcellularLocation>
        <location evidence="1">Cell inner membrane</location>
        <topology evidence="1">Multi-pass membrane protein</topology>
    </subcellularLocation>
</comment>
<comment type="caution">
    <text evidence="2">The sequence shown here is derived from an EMBL/GenBank/DDBJ whole genome shotgun (WGS) entry which is preliminary data.</text>
</comment>
<keyword evidence="1" id="KW-1003">Cell membrane</keyword>
<dbReference type="RefSeq" id="WP_381420699.1">
    <property type="nucleotide sequence ID" value="NZ_JBHSDH010000010.1"/>
</dbReference>
<keyword evidence="1" id="KW-0997">Cell inner membrane</keyword>
<dbReference type="HAMAP" id="MF_02088">
    <property type="entry name" value="Q_prec_transport"/>
    <property type="match status" value="1"/>
</dbReference>
<feature type="transmembrane region" description="Helical" evidence="1">
    <location>
        <begin position="120"/>
        <end position="138"/>
    </location>
</feature>
<keyword evidence="1" id="KW-0813">Transport</keyword>
<keyword evidence="1" id="KW-0472">Membrane</keyword>